<keyword evidence="8 14" id="KW-0378">Hydrolase</keyword>
<dbReference type="PRINTS" id="PR00110">
    <property type="entry name" value="ALPHAAMYLASE"/>
</dbReference>
<dbReference type="Gene3D" id="3.20.20.80">
    <property type="entry name" value="Glycosidases"/>
    <property type="match status" value="1"/>
</dbReference>
<comment type="cofactor">
    <cofactor evidence="3">
        <name>chloride</name>
        <dbReference type="ChEBI" id="CHEBI:17996"/>
    </cofactor>
</comment>
<evidence type="ECO:0000256" key="12">
    <source>
        <dbReference type="ARBA" id="ARBA00023295"/>
    </source>
</evidence>
<evidence type="ECO:0000256" key="4">
    <source>
        <dbReference type="ARBA" id="ARBA00008061"/>
    </source>
</evidence>
<comment type="caution">
    <text evidence="18">The sequence shown here is derived from an EMBL/GenBank/DDBJ whole genome shotgun (WGS) entry which is preliminary data.</text>
</comment>
<evidence type="ECO:0000313" key="18">
    <source>
        <dbReference type="EMBL" id="CAJ0596052.1"/>
    </source>
</evidence>
<dbReference type="Pfam" id="PF00128">
    <property type="entry name" value="Alpha-amylase"/>
    <property type="match status" value="1"/>
</dbReference>
<keyword evidence="9" id="KW-0106">Calcium</keyword>
<keyword evidence="19" id="KW-1185">Reference proteome</keyword>
<protein>
    <recommendedName>
        <fullName evidence="6 14">Alpha-amylase</fullName>
        <ecNumber evidence="6 14">3.2.1.1</ecNumber>
    </recommendedName>
</protein>
<dbReference type="InterPro" id="IPR017853">
    <property type="entry name" value="GH"/>
</dbReference>
<dbReference type="Proteomes" id="UP001176961">
    <property type="component" value="Unassembled WGS sequence"/>
</dbReference>
<evidence type="ECO:0000256" key="3">
    <source>
        <dbReference type="ARBA" id="ARBA00001923"/>
    </source>
</evidence>
<dbReference type="InterPro" id="IPR013780">
    <property type="entry name" value="Glyco_hydro_b"/>
</dbReference>
<dbReference type="GO" id="GO:0004556">
    <property type="term" value="F:alpha-amylase activity"/>
    <property type="evidence" value="ECO:0007669"/>
    <property type="project" value="UniProtKB-UniRule"/>
</dbReference>
<dbReference type="SMART" id="SM00632">
    <property type="entry name" value="Aamy_C"/>
    <property type="match status" value="1"/>
</dbReference>
<feature type="region of interest" description="Disordered" evidence="15">
    <location>
        <begin position="543"/>
        <end position="576"/>
    </location>
</feature>
<feature type="compositionally biased region" description="Low complexity" evidence="15">
    <location>
        <begin position="562"/>
        <end position="576"/>
    </location>
</feature>
<dbReference type="AlphaFoldDB" id="A0AA36GPZ0"/>
<feature type="domain" description="Glycosyl hydrolase family 13 catalytic" evidence="17">
    <location>
        <begin position="56"/>
        <end position="446"/>
    </location>
</feature>
<dbReference type="GO" id="GO:0046872">
    <property type="term" value="F:metal ion binding"/>
    <property type="evidence" value="ECO:0007669"/>
    <property type="project" value="UniProtKB-KW"/>
</dbReference>
<evidence type="ECO:0000256" key="13">
    <source>
        <dbReference type="RuleBase" id="RU003615"/>
    </source>
</evidence>
<dbReference type="EC" id="3.2.1.1" evidence="6 14"/>
<comment type="cofactor">
    <cofactor evidence="2">
        <name>Ca(2+)</name>
        <dbReference type="ChEBI" id="CHEBI:29108"/>
    </cofactor>
</comment>
<comment type="subunit">
    <text evidence="5">Monomer.</text>
</comment>
<evidence type="ECO:0000313" key="19">
    <source>
        <dbReference type="Proteomes" id="UP001176961"/>
    </source>
</evidence>
<evidence type="ECO:0000256" key="1">
    <source>
        <dbReference type="ARBA" id="ARBA00000548"/>
    </source>
</evidence>
<dbReference type="GO" id="GO:0005975">
    <property type="term" value="P:carbohydrate metabolic process"/>
    <property type="evidence" value="ECO:0007669"/>
    <property type="project" value="InterPro"/>
</dbReference>
<comment type="similarity">
    <text evidence="4 13">Belongs to the glycosyl hydrolase 13 family.</text>
</comment>
<dbReference type="Gene3D" id="2.60.40.1180">
    <property type="entry name" value="Golgi alpha-mannosidase II"/>
    <property type="match status" value="1"/>
</dbReference>
<keyword evidence="10" id="KW-0868">Chloride</keyword>
<evidence type="ECO:0000256" key="9">
    <source>
        <dbReference type="ARBA" id="ARBA00022837"/>
    </source>
</evidence>
<evidence type="ECO:0000256" key="11">
    <source>
        <dbReference type="ARBA" id="ARBA00023277"/>
    </source>
</evidence>
<evidence type="ECO:0000259" key="17">
    <source>
        <dbReference type="SMART" id="SM00642"/>
    </source>
</evidence>
<dbReference type="InterPro" id="IPR006046">
    <property type="entry name" value="Alpha_amylase"/>
</dbReference>
<dbReference type="SUPFAM" id="SSF51445">
    <property type="entry name" value="(Trans)glycosidases"/>
    <property type="match status" value="1"/>
</dbReference>
<evidence type="ECO:0000256" key="7">
    <source>
        <dbReference type="ARBA" id="ARBA00022723"/>
    </source>
</evidence>
<evidence type="ECO:0000256" key="6">
    <source>
        <dbReference type="ARBA" id="ARBA00012595"/>
    </source>
</evidence>
<dbReference type="InterPro" id="IPR006047">
    <property type="entry name" value="GH13_cat_dom"/>
</dbReference>
<feature type="compositionally biased region" description="Polar residues" evidence="15">
    <location>
        <begin position="543"/>
        <end position="561"/>
    </location>
</feature>
<sequence length="609" mass="68977">MVINKPTYSLPLPTSQTLFTQRQFLNMGNFLYMLPFLFSMTIADPYEDIDTLLNKQVIVQLFEWKWKDIAEECETFLPYYGYGAVQISPPNEHITLTKNNDMPWWIRYQPVSYKLRSRSGTEVEFVDMVNRCNNVGVRIIADAVINHMVEDGQKNGVDGRGSSGGSDFDATQRKADFPEVPYYALDFHNCTEDVKPEDIKSSPQRVRDCRLHQLLDLDQSRSHVQQKIIDYLNHLVDIGVAGFNINAAAYMRPQDLQSIQESVKDLREDIFGTNKRPFFAHEVDVMGNISIQCSEYTELGRCVNFPYSLIVSRAARGYYSWNDLQKLGPGYFRGYHHSASNDALVLIDNPATQRENWEIMTYKNNTDIRHQRYNYAVAFMLAWPYGVPRVMSGYYFDNEDQGPPNGGPAEYETKSPTFNEDLTCDESSGFVCEHRLPVIREMAKFRSVVNGAEVTEIVEKFRALAFARKGKGFFAITESLVPFTRVYQTTLPGGTYCDVWSGYLKDGVCTGKNITVESDGAAEIDVFPVVAISLASKIDTSETTIPSQTSRLTTHHPQSSETSSPSHPTQTVTQTTPTQSSSKLFYSICFCILSFSFLPSLIMPTQEAL</sequence>
<evidence type="ECO:0000256" key="14">
    <source>
        <dbReference type="RuleBase" id="RU361134"/>
    </source>
</evidence>
<organism evidence="18 19">
    <name type="scientific">Cylicocyclus nassatus</name>
    <name type="common">Nematode worm</name>
    <dbReference type="NCBI Taxonomy" id="53992"/>
    <lineage>
        <taxon>Eukaryota</taxon>
        <taxon>Metazoa</taxon>
        <taxon>Ecdysozoa</taxon>
        <taxon>Nematoda</taxon>
        <taxon>Chromadorea</taxon>
        <taxon>Rhabditida</taxon>
        <taxon>Rhabditina</taxon>
        <taxon>Rhabditomorpha</taxon>
        <taxon>Strongyloidea</taxon>
        <taxon>Strongylidae</taxon>
        <taxon>Cylicocyclus</taxon>
    </lineage>
</organism>
<dbReference type="SMART" id="SM00642">
    <property type="entry name" value="Aamy"/>
    <property type="match status" value="1"/>
</dbReference>
<name>A0AA36GPZ0_CYLNA</name>
<dbReference type="SUPFAM" id="SSF51011">
    <property type="entry name" value="Glycosyl hydrolase domain"/>
    <property type="match status" value="1"/>
</dbReference>
<keyword evidence="7" id="KW-0479">Metal-binding</keyword>
<dbReference type="PANTHER" id="PTHR43447">
    <property type="entry name" value="ALPHA-AMYLASE"/>
    <property type="match status" value="1"/>
</dbReference>
<evidence type="ECO:0000256" key="10">
    <source>
        <dbReference type="ARBA" id="ARBA00023214"/>
    </source>
</evidence>
<dbReference type="CDD" id="cd11317">
    <property type="entry name" value="AmyAc_bac_euk_AmyA"/>
    <property type="match status" value="1"/>
</dbReference>
<evidence type="ECO:0000256" key="2">
    <source>
        <dbReference type="ARBA" id="ARBA00001913"/>
    </source>
</evidence>
<feature type="domain" description="Alpha-amylase C-terminal" evidence="16">
    <location>
        <begin position="455"/>
        <end position="537"/>
    </location>
</feature>
<evidence type="ECO:0000256" key="15">
    <source>
        <dbReference type="SAM" id="MobiDB-lite"/>
    </source>
</evidence>
<evidence type="ECO:0000256" key="8">
    <source>
        <dbReference type="ARBA" id="ARBA00022801"/>
    </source>
</evidence>
<evidence type="ECO:0000259" key="16">
    <source>
        <dbReference type="SMART" id="SM00632"/>
    </source>
</evidence>
<dbReference type="InterPro" id="IPR006048">
    <property type="entry name" value="A-amylase/branching_C"/>
</dbReference>
<comment type="catalytic activity">
    <reaction evidence="1 14">
        <text>Endohydrolysis of (1-&gt;4)-alpha-D-glucosidic linkages in polysaccharides containing three or more (1-&gt;4)-alpha-linked D-glucose units.</text>
        <dbReference type="EC" id="3.2.1.1"/>
    </reaction>
</comment>
<gene>
    <name evidence="18" type="ORF">CYNAS_LOCUS8035</name>
</gene>
<dbReference type="EMBL" id="CATQJL010000112">
    <property type="protein sequence ID" value="CAJ0596052.1"/>
    <property type="molecule type" value="Genomic_DNA"/>
</dbReference>
<reference evidence="18" key="1">
    <citation type="submission" date="2023-07" db="EMBL/GenBank/DDBJ databases">
        <authorList>
            <consortium name="CYATHOMIX"/>
        </authorList>
    </citation>
    <scope>NUCLEOTIDE SEQUENCE</scope>
    <source>
        <strain evidence="18">N/A</strain>
    </source>
</reference>
<keyword evidence="12 14" id="KW-0326">Glycosidase</keyword>
<dbReference type="InterPro" id="IPR031319">
    <property type="entry name" value="A-amylase_C"/>
</dbReference>
<dbReference type="Pfam" id="PF02806">
    <property type="entry name" value="Alpha-amylase_C"/>
    <property type="match status" value="1"/>
</dbReference>
<evidence type="ECO:0000256" key="5">
    <source>
        <dbReference type="ARBA" id="ARBA00011245"/>
    </source>
</evidence>
<accession>A0AA36GPZ0</accession>
<proteinExistence type="inferred from homology"/>
<keyword evidence="11 14" id="KW-0119">Carbohydrate metabolism</keyword>